<dbReference type="PANTHER" id="PTHR30528:SF0">
    <property type="entry name" value="CYTOPLASMIC PROTEIN"/>
    <property type="match status" value="1"/>
</dbReference>
<protein>
    <submittedName>
        <fullName evidence="1">Winged helix-turn-helix domain-containing protein</fullName>
    </submittedName>
</protein>
<name>A0A5Q6RWL3_9ACTN</name>
<dbReference type="PANTHER" id="PTHR30528">
    <property type="entry name" value="CYTOPLASMIC PROTEIN"/>
    <property type="match status" value="1"/>
</dbReference>
<dbReference type="InterPro" id="IPR009351">
    <property type="entry name" value="AlkZ-like"/>
</dbReference>
<reference evidence="1 2" key="1">
    <citation type="submission" date="2019-09" db="EMBL/GenBank/DDBJ databases">
        <title>Mumia zhuanghuii sp. nov. isolated from the intestinal contents of plateau pika (Ochotona curzoniae) in the Qinghai-Tibet plateau of China.</title>
        <authorList>
            <person name="Tian Z."/>
        </authorList>
    </citation>
    <scope>NUCLEOTIDE SEQUENCE [LARGE SCALE GENOMIC DNA]</scope>
    <source>
        <strain evidence="2">350</strain>
    </source>
</reference>
<dbReference type="Proteomes" id="UP000307768">
    <property type="component" value="Unassembled WGS sequence"/>
</dbReference>
<sequence length="406" mass="45587">MSRPQEMSAAAARRTVLAAQGFTDRPHIRTTARSLDRAVARTGVLQIDSVNVLQRAHYLPLFSRLGPYDTQLLHRAAERSPRRLVEYWAHVAAYMPVDLWPTMQHRMRHYRDTGHAWGGRQGRPDVADALLAEVERRGAVTARDLDSATERSREQWGWNWSETKFALEYLFLAGELAVARRNGAFERVYDLPERVLPKAVLEAPVPTAEEAARELVRRAAASSGVATEASLRDYYRMGVAPTRQAVHELVEDGTLEPVRVQGWQRPAYRHVGASTPRSVRAAALLSPFDPLVWERARTEDLFGFRYRIEIYVPAHKRVHGYYVLPFLLDEAIVARVDLKADRPTRRLLVRAAWAEPGHDLGHVAAQLAVQLRTIAAWTSLDAVEIEPRGDLAEELAAAVEGVAAVV</sequence>
<dbReference type="OrthoDB" id="9787207at2"/>
<accession>A0A5Q6RWL3</accession>
<dbReference type="Pfam" id="PF06224">
    <property type="entry name" value="AlkZ-like"/>
    <property type="match status" value="1"/>
</dbReference>
<evidence type="ECO:0000313" key="2">
    <source>
        <dbReference type="Proteomes" id="UP000307768"/>
    </source>
</evidence>
<dbReference type="AlphaFoldDB" id="A0A5Q6RWL3"/>
<dbReference type="EMBL" id="VDFQ02000004">
    <property type="protein sequence ID" value="KAA1422462.1"/>
    <property type="molecule type" value="Genomic_DNA"/>
</dbReference>
<evidence type="ECO:0000313" key="1">
    <source>
        <dbReference type="EMBL" id="KAA1422462.1"/>
    </source>
</evidence>
<dbReference type="RefSeq" id="WP_149770413.1">
    <property type="nucleotide sequence ID" value="NZ_VDFQ02000004.1"/>
</dbReference>
<comment type="caution">
    <text evidence="1">The sequence shown here is derived from an EMBL/GenBank/DDBJ whole genome shotgun (WGS) entry which is preliminary data.</text>
</comment>
<proteinExistence type="predicted"/>
<gene>
    <name evidence="1" type="ORF">FE697_015070</name>
</gene>
<organism evidence="1 2">
    <name type="scientific">Mumia zhuanghuii</name>
    <dbReference type="NCBI Taxonomy" id="2585211"/>
    <lineage>
        <taxon>Bacteria</taxon>
        <taxon>Bacillati</taxon>
        <taxon>Actinomycetota</taxon>
        <taxon>Actinomycetes</taxon>
        <taxon>Propionibacteriales</taxon>
        <taxon>Nocardioidaceae</taxon>
        <taxon>Mumia</taxon>
    </lineage>
</organism>